<keyword evidence="2 5" id="KW-0808">Transferase</keyword>
<name>A0A7Y6I7D8_9ACTN</name>
<dbReference type="PANTHER" id="PTHR43191:SF2">
    <property type="entry name" value="RRNA METHYLTRANSFERASE 3, MITOCHONDRIAL"/>
    <property type="match status" value="1"/>
</dbReference>
<dbReference type="GO" id="GO:0046677">
    <property type="term" value="P:response to antibiotic"/>
    <property type="evidence" value="ECO:0007669"/>
    <property type="project" value="InterPro"/>
</dbReference>
<dbReference type="AlphaFoldDB" id="A0A7Y6I7D8"/>
<evidence type="ECO:0000256" key="1">
    <source>
        <dbReference type="ARBA" id="ARBA00022603"/>
    </source>
</evidence>
<dbReference type="Gene3D" id="3.30.1330.30">
    <property type="match status" value="1"/>
</dbReference>
<gene>
    <name evidence="5" type="ORF">HTZ77_16770</name>
</gene>
<dbReference type="GO" id="GO:0003723">
    <property type="term" value="F:RNA binding"/>
    <property type="evidence" value="ECO:0007669"/>
    <property type="project" value="InterPro"/>
</dbReference>
<protein>
    <submittedName>
        <fullName evidence="5">NshR/TsnR family 23S rRNA methyltransferase</fullName>
    </submittedName>
</protein>
<accession>A0A7Y6I7D8</accession>
<dbReference type="RefSeq" id="WP_175590524.1">
    <property type="nucleotide sequence ID" value="NZ_JABWGN010000006.1"/>
</dbReference>
<dbReference type="InterPro" id="IPR029064">
    <property type="entry name" value="Ribosomal_eL30-like_sf"/>
</dbReference>
<feature type="domain" description="Thiostrepton-resistance methylase N-terminal" evidence="4">
    <location>
        <begin position="22"/>
        <end position="131"/>
    </location>
</feature>
<evidence type="ECO:0000313" key="5">
    <source>
        <dbReference type="EMBL" id="NUW33073.1"/>
    </source>
</evidence>
<comment type="caution">
    <text evidence="5">The sequence shown here is derived from an EMBL/GenBank/DDBJ whole genome shotgun (WGS) entry which is preliminary data.</text>
</comment>
<dbReference type="InterPro" id="IPR029026">
    <property type="entry name" value="tRNA_m1G_MTases_N"/>
</dbReference>
<dbReference type="InterPro" id="IPR051259">
    <property type="entry name" value="rRNA_Methyltransferase"/>
</dbReference>
<dbReference type="Pfam" id="PF04705">
    <property type="entry name" value="TSNR_N"/>
    <property type="match status" value="1"/>
</dbReference>
<reference evidence="5 6" key="1">
    <citation type="submission" date="2020-06" db="EMBL/GenBank/DDBJ databases">
        <title>Nonomuraea sp. SMC257, a novel actinomycete isolated from soil.</title>
        <authorList>
            <person name="Chanama M."/>
        </authorList>
    </citation>
    <scope>NUCLEOTIDE SEQUENCE [LARGE SCALE GENOMIC DNA]</scope>
    <source>
        <strain evidence="5 6">SMC257</strain>
    </source>
</reference>
<dbReference type="Proteomes" id="UP000586042">
    <property type="component" value="Unassembled WGS sequence"/>
</dbReference>
<dbReference type="PANTHER" id="PTHR43191">
    <property type="entry name" value="RRNA METHYLTRANSFERASE 3"/>
    <property type="match status" value="1"/>
</dbReference>
<evidence type="ECO:0000259" key="3">
    <source>
        <dbReference type="Pfam" id="PF00588"/>
    </source>
</evidence>
<dbReference type="EMBL" id="JABWGN010000006">
    <property type="protein sequence ID" value="NUW33073.1"/>
    <property type="molecule type" value="Genomic_DNA"/>
</dbReference>
<dbReference type="InterPro" id="IPR001537">
    <property type="entry name" value="SpoU_MeTrfase"/>
</dbReference>
<proteinExistence type="predicted"/>
<evidence type="ECO:0000259" key="4">
    <source>
        <dbReference type="Pfam" id="PF04705"/>
    </source>
</evidence>
<organism evidence="5 6">
    <name type="scientific">Nonomuraea montanisoli</name>
    <dbReference type="NCBI Taxonomy" id="2741721"/>
    <lineage>
        <taxon>Bacteria</taxon>
        <taxon>Bacillati</taxon>
        <taxon>Actinomycetota</taxon>
        <taxon>Actinomycetes</taxon>
        <taxon>Streptosporangiales</taxon>
        <taxon>Streptosporangiaceae</taxon>
        <taxon>Nonomuraea</taxon>
    </lineage>
</organism>
<evidence type="ECO:0000256" key="2">
    <source>
        <dbReference type="ARBA" id="ARBA00022679"/>
    </source>
</evidence>
<sequence>MRHTTDPGKAWVGPRGTALEAVIESTCHPAVRRVADVLRTPSGAQRVILIDDEENIAQALRCGIRFDSLYATIGMESAVPEIFIPAGARHVPMHLLSERTVKELFGNDKRSRVFALAHRPRRPTLGDLSDRDGDIVVLDGVRLAGNIGAITRTACALGAAGVVLLDSGLTSVLDRRLIRASRGLVFSLPVVLASRQELRDYLRQQGISVAGLAVDASTPLNVISTVRRRLALLIGGERTGTSDDMDVLAEHRYRIPMTSGVESFNVSVATGIALYERREGRMSRWSETCAQLR</sequence>
<feature type="domain" description="tRNA/rRNA methyltransferase SpoU type" evidence="3">
    <location>
        <begin position="135"/>
        <end position="275"/>
    </location>
</feature>
<keyword evidence="6" id="KW-1185">Reference proteome</keyword>
<dbReference type="SUPFAM" id="SSF75217">
    <property type="entry name" value="alpha/beta knot"/>
    <property type="match status" value="1"/>
</dbReference>
<dbReference type="GO" id="GO:0008649">
    <property type="term" value="F:rRNA methyltransferase activity"/>
    <property type="evidence" value="ECO:0007669"/>
    <property type="project" value="InterPro"/>
</dbReference>
<dbReference type="Pfam" id="PF00588">
    <property type="entry name" value="SpoU_methylase"/>
    <property type="match status" value="1"/>
</dbReference>
<dbReference type="Gene3D" id="3.40.1280.10">
    <property type="match status" value="1"/>
</dbReference>
<keyword evidence="1 5" id="KW-0489">Methyltransferase</keyword>
<dbReference type="InterPro" id="IPR029028">
    <property type="entry name" value="Alpha/beta_knot_MTases"/>
</dbReference>
<dbReference type="InterPro" id="IPR006795">
    <property type="entry name" value="Thiostrepton-R_Mease_TSNR_N"/>
</dbReference>
<evidence type="ECO:0000313" key="6">
    <source>
        <dbReference type="Proteomes" id="UP000586042"/>
    </source>
</evidence>